<keyword evidence="4" id="KW-1185">Reference proteome</keyword>
<reference evidence="4" key="1">
    <citation type="submission" date="2017-06" db="EMBL/GenBank/DDBJ databases">
        <authorList>
            <person name="Varghese N."/>
            <person name="Submissions S."/>
        </authorList>
    </citation>
    <scope>NUCLEOTIDE SEQUENCE [LARGE SCALE GENOMIC DNA]</scope>
    <source>
        <strain evidence="4">NKM1</strain>
    </source>
</reference>
<dbReference type="SUPFAM" id="SSF52499">
    <property type="entry name" value="Isochorismatase-like hydrolases"/>
    <property type="match status" value="1"/>
</dbReference>
<proteinExistence type="predicted"/>
<dbReference type="InterPro" id="IPR050272">
    <property type="entry name" value="Isochorismatase-like_hydrls"/>
</dbReference>
<evidence type="ECO:0000256" key="1">
    <source>
        <dbReference type="ARBA" id="ARBA00022801"/>
    </source>
</evidence>
<protein>
    <submittedName>
        <fullName evidence="3">Nicotinamidase-related amidase</fullName>
    </submittedName>
</protein>
<dbReference type="Proteomes" id="UP000198432">
    <property type="component" value="Unassembled WGS sequence"/>
</dbReference>
<dbReference type="PANTHER" id="PTHR43540:SF16">
    <property type="entry name" value="ISOCHORISMATASE-LIKE DOMAIN-CONTAINING PROTEIN"/>
    <property type="match status" value="1"/>
</dbReference>
<name>A0A239LII5_9BACT</name>
<dbReference type="GO" id="GO:0016787">
    <property type="term" value="F:hydrolase activity"/>
    <property type="evidence" value="ECO:0007669"/>
    <property type="project" value="UniProtKB-KW"/>
</dbReference>
<evidence type="ECO:0000313" key="3">
    <source>
        <dbReference type="EMBL" id="SNT30406.1"/>
    </source>
</evidence>
<sequence>MHENFTSQQALLLIECQNEWLNPKGKLHHLMQHKEQFESSLRNIELALRHARAQGLSIIHSGLRFQAGYPELTGGKAGLREAIPRVGTFPEDSWNSQFYPSLQPLQGEFVVQGRTGASAFSGSNLDVYLRHKDITEIFIAGYALHVCVESTLREAHDKGYLPILIEDASAAFTAAQQSHVLDQVVHHFGYSISTEDFKEIKSHRPLYNEETLYPSQAHYTI</sequence>
<dbReference type="Pfam" id="PF00857">
    <property type="entry name" value="Isochorismatase"/>
    <property type="match status" value="1"/>
</dbReference>
<organism evidence="3 4">
    <name type="scientific">Pontibacter ummariensis</name>
    <dbReference type="NCBI Taxonomy" id="1610492"/>
    <lineage>
        <taxon>Bacteria</taxon>
        <taxon>Pseudomonadati</taxon>
        <taxon>Bacteroidota</taxon>
        <taxon>Cytophagia</taxon>
        <taxon>Cytophagales</taxon>
        <taxon>Hymenobacteraceae</taxon>
        <taxon>Pontibacter</taxon>
    </lineage>
</organism>
<dbReference type="InterPro" id="IPR036380">
    <property type="entry name" value="Isochorismatase-like_sf"/>
</dbReference>
<keyword evidence="1" id="KW-0378">Hydrolase</keyword>
<dbReference type="Gene3D" id="3.40.50.850">
    <property type="entry name" value="Isochorismatase-like"/>
    <property type="match status" value="1"/>
</dbReference>
<dbReference type="AlphaFoldDB" id="A0A239LII5"/>
<evidence type="ECO:0000313" key="4">
    <source>
        <dbReference type="Proteomes" id="UP000198432"/>
    </source>
</evidence>
<gene>
    <name evidence="3" type="ORF">SAMN06296052_14313</name>
</gene>
<dbReference type="PANTHER" id="PTHR43540">
    <property type="entry name" value="PEROXYUREIDOACRYLATE/UREIDOACRYLATE AMIDOHYDROLASE-RELATED"/>
    <property type="match status" value="1"/>
</dbReference>
<dbReference type="InterPro" id="IPR000868">
    <property type="entry name" value="Isochorismatase-like_dom"/>
</dbReference>
<dbReference type="OrthoDB" id="9791276at2"/>
<evidence type="ECO:0000259" key="2">
    <source>
        <dbReference type="Pfam" id="PF00857"/>
    </source>
</evidence>
<feature type="domain" description="Isochorismatase-like" evidence="2">
    <location>
        <begin position="10"/>
        <end position="196"/>
    </location>
</feature>
<accession>A0A239LII5</accession>
<dbReference type="EMBL" id="FZOQ01000043">
    <property type="protein sequence ID" value="SNT30406.1"/>
    <property type="molecule type" value="Genomic_DNA"/>
</dbReference>
<dbReference type="RefSeq" id="WP_089321881.1">
    <property type="nucleotide sequence ID" value="NZ_FZOQ01000043.1"/>
</dbReference>
<dbReference type="CDD" id="cd00431">
    <property type="entry name" value="cysteine_hydrolases"/>
    <property type="match status" value="1"/>
</dbReference>